<name>A0A9N7JLD5_CLOSE</name>
<keyword evidence="1" id="KW-0812">Transmembrane</keyword>
<keyword evidence="1" id="KW-0472">Membrane</keyword>
<gene>
    <name evidence="2" type="ORF">CP523_05785</name>
</gene>
<feature type="transmembrane region" description="Helical" evidence="1">
    <location>
        <begin position="168"/>
        <end position="188"/>
    </location>
</feature>
<dbReference type="EMBL" id="CP023671">
    <property type="protein sequence ID" value="AYE34011.1"/>
    <property type="molecule type" value="Genomic_DNA"/>
</dbReference>
<dbReference type="Pfam" id="PF04854">
    <property type="entry name" value="DUF624"/>
    <property type="match status" value="1"/>
</dbReference>
<evidence type="ECO:0000256" key="1">
    <source>
        <dbReference type="SAM" id="Phobius"/>
    </source>
</evidence>
<sequence length="224" mass="26140">MHDAFNMQKIFDFFNYVFWFFLLNIFFMILNIPFILFFLFVGISNIFTYFPLFLVTLIPTGAAFTTLLFCMGKIVRDKDLSIVKDFIRGFKMNFKQSTILWCCELVLIFILHFNIRFFSTIKYNLLLTCIFSGLLIFMLLATPYIYILLSRFSMKNLDLIKASLILTFTRPILTICNVLIAAITLIFFEITPGTTVLFISSIFTFLLAFSNKALLKELEIGYSK</sequence>
<proteinExistence type="predicted"/>
<dbReference type="Proteomes" id="UP000280586">
    <property type="component" value="Chromosome"/>
</dbReference>
<evidence type="ECO:0000313" key="2">
    <source>
        <dbReference type="EMBL" id="AYE34011.1"/>
    </source>
</evidence>
<feature type="transmembrane region" description="Helical" evidence="1">
    <location>
        <begin position="194"/>
        <end position="215"/>
    </location>
</feature>
<feature type="transmembrane region" description="Helical" evidence="1">
    <location>
        <begin position="16"/>
        <end position="43"/>
    </location>
</feature>
<dbReference type="AlphaFoldDB" id="A0A9N7JLD5"/>
<dbReference type="InterPro" id="IPR006938">
    <property type="entry name" value="DUF624"/>
</dbReference>
<feature type="transmembrane region" description="Helical" evidence="1">
    <location>
        <begin position="98"/>
        <end position="119"/>
    </location>
</feature>
<feature type="transmembrane region" description="Helical" evidence="1">
    <location>
        <begin position="49"/>
        <end position="70"/>
    </location>
</feature>
<dbReference type="KEGG" id="csep:CP523_05785"/>
<organism evidence="2 3">
    <name type="scientific">Clostridium septicum</name>
    <dbReference type="NCBI Taxonomy" id="1504"/>
    <lineage>
        <taxon>Bacteria</taxon>
        <taxon>Bacillati</taxon>
        <taxon>Bacillota</taxon>
        <taxon>Clostridia</taxon>
        <taxon>Eubacteriales</taxon>
        <taxon>Clostridiaceae</taxon>
        <taxon>Clostridium</taxon>
    </lineage>
</organism>
<evidence type="ECO:0000313" key="3">
    <source>
        <dbReference type="Proteomes" id="UP000280586"/>
    </source>
</evidence>
<evidence type="ECO:0008006" key="4">
    <source>
        <dbReference type="Google" id="ProtNLM"/>
    </source>
</evidence>
<feature type="transmembrane region" description="Helical" evidence="1">
    <location>
        <begin position="125"/>
        <end position="147"/>
    </location>
</feature>
<keyword evidence="1" id="KW-1133">Transmembrane helix</keyword>
<protein>
    <recommendedName>
        <fullName evidence="4">DUF624 domain-containing protein</fullName>
    </recommendedName>
</protein>
<accession>A0A9N7JLD5</accession>
<dbReference type="RefSeq" id="WP_120140660.1">
    <property type="nucleotide sequence ID" value="NZ_CP086003.1"/>
</dbReference>
<reference evidence="2 3" key="1">
    <citation type="submission" date="2017-09" db="EMBL/GenBank/DDBJ databases">
        <authorList>
            <person name="Thomas P."/>
            <person name="Seyboldt C."/>
        </authorList>
    </citation>
    <scope>NUCLEOTIDE SEQUENCE [LARGE SCALE GENOMIC DNA]</scope>
    <source>
        <strain evidence="2 3">DSM 7534</strain>
    </source>
</reference>